<dbReference type="Proteomes" id="UP000499080">
    <property type="component" value="Unassembled WGS sequence"/>
</dbReference>
<reference evidence="1 2" key="1">
    <citation type="journal article" date="2019" name="Sci. Rep.">
        <title>Orb-weaving spider Araneus ventricosus genome elucidates the spidroin gene catalogue.</title>
        <authorList>
            <person name="Kono N."/>
            <person name="Nakamura H."/>
            <person name="Ohtoshi R."/>
            <person name="Moran D.A.P."/>
            <person name="Shinohara A."/>
            <person name="Yoshida Y."/>
            <person name="Fujiwara M."/>
            <person name="Mori M."/>
            <person name="Tomita M."/>
            <person name="Arakawa K."/>
        </authorList>
    </citation>
    <scope>NUCLEOTIDE SEQUENCE [LARGE SCALE GENOMIC DNA]</scope>
</reference>
<protein>
    <submittedName>
        <fullName evidence="1">Uncharacterized protein</fullName>
    </submittedName>
</protein>
<keyword evidence="2" id="KW-1185">Reference proteome</keyword>
<dbReference type="AlphaFoldDB" id="A0A4Y2KZS5"/>
<proteinExistence type="predicted"/>
<name>A0A4Y2KZS5_ARAVE</name>
<evidence type="ECO:0000313" key="2">
    <source>
        <dbReference type="Proteomes" id="UP000499080"/>
    </source>
</evidence>
<comment type="caution">
    <text evidence="1">The sequence shown here is derived from an EMBL/GenBank/DDBJ whole genome shotgun (WGS) entry which is preliminary data.</text>
</comment>
<dbReference type="EMBL" id="BGPR01005125">
    <property type="protein sequence ID" value="GBN07043.1"/>
    <property type="molecule type" value="Genomic_DNA"/>
</dbReference>
<evidence type="ECO:0000313" key="1">
    <source>
        <dbReference type="EMBL" id="GBN07043.1"/>
    </source>
</evidence>
<organism evidence="1 2">
    <name type="scientific">Araneus ventricosus</name>
    <name type="common">Orbweaver spider</name>
    <name type="synonym">Epeira ventricosa</name>
    <dbReference type="NCBI Taxonomy" id="182803"/>
    <lineage>
        <taxon>Eukaryota</taxon>
        <taxon>Metazoa</taxon>
        <taxon>Ecdysozoa</taxon>
        <taxon>Arthropoda</taxon>
        <taxon>Chelicerata</taxon>
        <taxon>Arachnida</taxon>
        <taxon>Araneae</taxon>
        <taxon>Araneomorphae</taxon>
        <taxon>Entelegynae</taxon>
        <taxon>Araneoidea</taxon>
        <taxon>Araneidae</taxon>
        <taxon>Araneus</taxon>
    </lineage>
</organism>
<gene>
    <name evidence="1" type="ORF">AVEN_158473_1</name>
</gene>
<sequence>MCIVRASACHRPVSVVLLKDCLTFAGGNHEISMDRTERFRPGNEWNCSDSDTDKEAADMGCDHQQMRLSAQ</sequence>
<accession>A0A4Y2KZS5</accession>